<keyword evidence="1" id="KW-0812">Transmembrane</keyword>
<organism evidence="2 3">
    <name type="scientific">Bombardia bombarda</name>
    <dbReference type="NCBI Taxonomy" id="252184"/>
    <lineage>
        <taxon>Eukaryota</taxon>
        <taxon>Fungi</taxon>
        <taxon>Dikarya</taxon>
        <taxon>Ascomycota</taxon>
        <taxon>Pezizomycotina</taxon>
        <taxon>Sordariomycetes</taxon>
        <taxon>Sordariomycetidae</taxon>
        <taxon>Sordariales</taxon>
        <taxon>Lasiosphaeriaceae</taxon>
        <taxon>Bombardia</taxon>
    </lineage>
</organism>
<comment type="caution">
    <text evidence="2">The sequence shown here is derived from an EMBL/GenBank/DDBJ whole genome shotgun (WGS) entry which is preliminary data.</text>
</comment>
<evidence type="ECO:0000313" key="3">
    <source>
        <dbReference type="Proteomes" id="UP001174934"/>
    </source>
</evidence>
<sequence length="78" mass="8794">MLKSGRSCLRTYLSWAAGWLLLGAITRSSLAFSCVFSYLYLFCHYYELNIKKVLFFGRIVWSVVLCDLVCLLLGVSGG</sequence>
<dbReference type="AlphaFoldDB" id="A0AA39X8B2"/>
<keyword evidence="3" id="KW-1185">Reference proteome</keyword>
<feature type="transmembrane region" description="Helical" evidence="1">
    <location>
        <begin position="53"/>
        <end position="75"/>
    </location>
</feature>
<gene>
    <name evidence="2" type="ORF">B0T17DRAFT_179662</name>
</gene>
<name>A0AA39X8B2_9PEZI</name>
<reference evidence="2" key="1">
    <citation type="submission" date="2023-06" db="EMBL/GenBank/DDBJ databases">
        <title>Genome-scale phylogeny and comparative genomics of the fungal order Sordariales.</title>
        <authorList>
            <consortium name="Lawrence Berkeley National Laboratory"/>
            <person name="Hensen N."/>
            <person name="Bonometti L."/>
            <person name="Westerberg I."/>
            <person name="Brannstrom I.O."/>
            <person name="Guillou S."/>
            <person name="Cros-Aarteil S."/>
            <person name="Calhoun S."/>
            <person name="Haridas S."/>
            <person name="Kuo A."/>
            <person name="Mondo S."/>
            <person name="Pangilinan J."/>
            <person name="Riley R."/>
            <person name="LaButti K."/>
            <person name="Andreopoulos B."/>
            <person name="Lipzen A."/>
            <person name="Chen C."/>
            <person name="Yanf M."/>
            <person name="Daum C."/>
            <person name="Ng V."/>
            <person name="Clum A."/>
            <person name="Steindorff A."/>
            <person name="Ohm R."/>
            <person name="Martin F."/>
            <person name="Silar P."/>
            <person name="Natvig D."/>
            <person name="Lalanne C."/>
            <person name="Gautier V."/>
            <person name="Ament-velasquez S.L."/>
            <person name="Kruys A."/>
            <person name="Hutchinson M.I."/>
            <person name="Powell A.J."/>
            <person name="Barry K."/>
            <person name="Miller A.N."/>
            <person name="Grigoriev I.V."/>
            <person name="Debuchy R."/>
            <person name="Gladieux P."/>
            <person name="Thoren M.H."/>
            <person name="Johannesson H."/>
        </authorList>
    </citation>
    <scope>NUCLEOTIDE SEQUENCE</scope>
    <source>
        <strain evidence="2">SMH3391-2</strain>
    </source>
</reference>
<dbReference type="EMBL" id="JAULSR010000002">
    <property type="protein sequence ID" value="KAK0629177.1"/>
    <property type="molecule type" value="Genomic_DNA"/>
</dbReference>
<feature type="transmembrane region" description="Helical" evidence="1">
    <location>
        <begin position="12"/>
        <end position="41"/>
    </location>
</feature>
<protein>
    <submittedName>
        <fullName evidence="2">Uncharacterized protein</fullName>
    </submittedName>
</protein>
<evidence type="ECO:0000313" key="2">
    <source>
        <dbReference type="EMBL" id="KAK0629177.1"/>
    </source>
</evidence>
<accession>A0AA39X8B2</accession>
<evidence type="ECO:0000256" key="1">
    <source>
        <dbReference type="SAM" id="Phobius"/>
    </source>
</evidence>
<proteinExistence type="predicted"/>
<keyword evidence="1" id="KW-1133">Transmembrane helix</keyword>
<keyword evidence="1" id="KW-0472">Membrane</keyword>
<dbReference type="Proteomes" id="UP001174934">
    <property type="component" value="Unassembled WGS sequence"/>
</dbReference>